<proteinExistence type="inferred from homology"/>
<dbReference type="InterPro" id="IPR018732">
    <property type="entry name" value="Dpy-19/Dpy-19-like"/>
</dbReference>
<accession>A0A1Q9DE58</accession>
<evidence type="ECO:0000256" key="6">
    <source>
        <dbReference type="ARBA" id="ARBA00022989"/>
    </source>
</evidence>
<comment type="similarity">
    <text evidence="2">Belongs to the dpy-19 family.</text>
</comment>
<evidence type="ECO:0000256" key="3">
    <source>
        <dbReference type="ARBA" id="ARBA00022676"/>
    </source>
</evidence>
<keyword evidence="5" id="KW-0812">Transmembrane</keyword>
<dbReference type="AlphaFoldDB" id="A0A1Q9DE58"/>
<evidence type="ECO:0000256" key="2">
    <source>
        <dbReference type="ARBA" id="ARBA00008744"/>
    </source>
</evidence>
<keyword evidence="9" id="KW-1185">Reference proteome</keyword>
<name>A0A1Q9DE58_SYMMI</name>
<dbReference type="OrthoDB" id="10401492at2759"/>
<dbReference type="Proteomes" id="UP000186817">
    <property type="component" value="Unassembled WGS sequence"/>
</dbReference>
<keyword evidence="4" id="KW-0808">Transferase</keyword>
<evidence type="ECO:0000256" key="4">
    <source>
        <dbReference type="ARBA" id="ARBA00022679"/>
    </source>
</evidence>
<dbReference type="Pfam" id="PF10034">
    <property type="entry name" value="Dpy19"/>
    <property type="match status" value="1"/>
</dbReference>
<keyword evidence="3" id="KW-0328">Glycosyltransferase</keyword>
<evidence type="ECO:0000313" key="9">
    <source>
        <dbReference type="Proteomes" id="UP000186817"/>
    </source>
</evidence>
<evidence type="ECO:0000256" key="7">
    <source>
        <dbReference type="ARBA" id="ARBA00023136"/>
    </source>
</evidence>
<evidence type="ECO:0000256" key="5">
    <source>
        <dbReference type="ARBA" id="ARBA00022692"/>
    </source>
</evidence>
<dbReference type="EMBL" id="LSRX01000582">
    <property type="protein sequence ID" value="OLP93415.1"/>
    <property type="molecule type" value="Genomic_DNA"/>
</dbReference>
<evidence type="ECO:0000313" key="8">
    <source>
        <dbReference type="EMBL" id="OLP93415.1"/>
    </source>
</evidence>
<dbReference type="GO" id="GO:0016757">
    <property type="term" value="F:glycosyltransferase activity"/>
    <property type="evidence" value="ECO:0007669"/>
    <property type="project" value="UniProtKB-KW"/>
</dbReference>
<reference evidence="8 9" key="1">
    <citation type="submission" date="2016-02" db="EMBL/GenBank/DDBJ databases">
        <title>Genome analysis of coral dinoflagellate symbionts highlights evolutionary adaptations to a symbiotic lifestyle.</title>
        <authorList>
            <person name="Aranda M."/>
            <person name="Li Y."/>
            <person name="Liew Y.J."/>
            <person name="Baumgarten S."/>
            <person name="Simakov O."/>
            <person name="Wilson M."/>
            <person name="Piel J."/>
            <person name="Ashoor H."/>
            <person name="Bougouffa S."/>
            <person name="Bajic V.B."/>
            <person name="Ryu T."/>
            <person name="Ravasi T."/>
            <person name="Bayer T."/>
            <person name="Micklem G."/>
            <person name="Kim H."/>
            <person name="Bhak J."/>
            <person name="Lajeunesse T.C."/>
            <person name="Voolstra C.R."/>
        </authorList>
    </citation>
    <scope>NUCLEOTIDE SEQUENCE [LARGE SCALE GENOMIC DNA]</scope>
    <source>
        <strain evidence="8 9">CCMP2467</strain>
    </source>
</reference>
<keyword evidence="6" id="KW-1133">Transmembrane helix</keyword>
<gene>
    <name evidence="8" type="ORF">AK812_SmicGene24697</name>
</gene>
<organism evidence="8 9">
    <name type="scientific">Symbiodinium microadriaticum</name>
    <name type="common">Dinoflagellate</name>
    <name type="synonym">Zooxanthella microadriatica</name>
    <dbReference type="NCBI Taxonomy" id="2951"/>
    <lineage>
        <taxon>Eukaryota</taxon>
        <taxon>Sar</taxon>
        <taxon>Alveolata</taxon>
        <taxon>Dinophyceae</taxon>
        <taxon>Suessiales</taxon>
        <taxon>Symbiodiniaceae</taxon>
        <taxon>Symbiodinium</taxon>
    </lineage>
</organism>
<comment type="caution">
    <text evidence="8">The sequence shown here is derived from an EMBL/GenBank/DDBJ whole genome shotgun (WGS) entry which is preliminary data.</text>
</comment>
<dbReference type="GO" id="GO:0016020">
    <property type="term" value="C:membrane"/>
    <property type="evidence" value="ECO:0007669"/>
    <property type="project" value="UniProtKB-SubCell"/>
</dbReference>
<keyword evidence="7" id="KW-0472">Membrane</keyword>
<sequence length="266" mass="29820">MTLAAKLRLTCPQIRVGNHPQYESLTSRKRNRDYYRTFTCASPARVHETLVAMSMPRLLAVVGLPWCTSAAFGALRPTTEVQEQDQEVPKPIMASRFHVTFKEYTHGLKPWGDGTYNVGSLHYDVGSDVARTVWSHGTLSPPQCCTIGSWSQGFGPLRPDWLLRSNATLVSTFKVGNRTCYEWASYHPGDRFTMVSDNWSLDAKGVPCVYEDKFNAVFRRLGLAHKLTFDIVSYDTAPETDDIFAIPKGMDCSRPCPNKKGWCKGG</sequence>
<evidence type="ECO:0000256" key="1">
    <source>
        <dbReference type="ARBA" id="ARBA00004141"/>
    </source>
</evidence>
<protein>
    <submittedName>
        <fullName evidence="8">Uncharacterized protein</fullName>
    </submittedName>
</protein>
<comment type="subcellular location">
    <subcellularLocation>
        <location evidence="1">Membrane</location>
        <topology evidence="1">Multi-pass membrane protein</topology>
    </subcellularLocation>
</comment>